<proteinExistence type="predicted"/>
<feature type="transmembrane region" description="Helical" evidence="2">
    <location>
        <begin position="16"/>
        <end position="34"/>
    </location>
</feature>
<evidence type="ECO:0000256" key="1">
    <source>
        <dbReference type="SAM" id="MobiDB-lite"/>
    </source>
</evidence>
<accession>A0A1T4L9J2</accession>
<gene>
    <name evidence="4" type="ORF">SAMN02745114_00800</name>
</gene>
<reference evidence="4 5" key="1">
    <citation type="submission" date="2017-02" db="EMBL/GenBank/DDBJ databases">
        <authorList>
            <person name="Peterson S.W."/>
        </authorList>
    </citation>
    <scope>NUCLEOTIDE SEQUENCE [LARGE SCALE GENOMIC DNA]</scope>
    <source>
        <strain evidence="4 5">ATCC 51222</strain>
    </source>
</reference>
<dbReference type="STRING" id="290054.SAMN02745114_00800"/>
<evidence type="ECO:0000256" key="2">
    <source>
        <dbReference type="SAM" id="Phobius"/>
    </source>
</evidence>
<dbReference type="GO" id="GO:0004222">
    <property type="term" value="F:metalloendopeptidase activity"/>
    <property type="evidence" value="ECO:0007669"/>
    <property type="project" value="TreeGrafter"/>
</dbReference>
<dbReference type="AlphaFoldDB" id="A0A1T4L9J2"/>
<evidence type="ECO:0000313" key="5">
    <source>
        <dbReference type="Proteomes" id="UP000190657"/>
    </source>
</evidence>
<keyword evidence="2" id="KW-1133">Transmembrane helix</keyword>
<name>A0A1T4L9J2_9FIRM</name>
<dbReference type="InterPro" id="IPR016047">
    <property type="entry name" value="M23ase_b-sheet_dom"/>
</dbReference>
<evidence type="ECO:0000313" key="4">
    <source>
        <dbReference type="EMBL" id="SJZ51270.1"/>
    </source>
</evidence>
<dbReference type="Proteomes" id="UP000190657">
    <property type="component" value="Unassembled WGS sequence"/>
</dbReference>
<dbReference type="OrthoDB" id="9809488at2"/>
<organism evidence="4 5">
    <name type="scientific">Eubacterium coprostanoligenes</name>
    <dbReference type="NCBI Taxonomy" id="290054"/>
    <lineage>
        <taxon>Bacteria</taxon>
        <taxon>Bacillati</taxon>
        <taxon>Bacillota</taxon>
        <taxon>Clostridia</taxon>
        <taxon>Eubacteriales</taxon>
        <taxon>Eubacteriaceae</taxon>
        <taxon>Eubacterium</taxon>
    </lineage>
</organism>
<keyword evidence="2" id="KW-0812">Transmembrane</keyword>
<protein>
    <submittedName>
        <fullName evidence="4">Peptidase family M23</fullName>
    </submittedName>
</protein>
<dbReference type="EMBL" id="FUWW01000007">
    <property type="protein sequence ID" value="SJZ51270.1"/>
    <property type="molecule type" value="Genomic_DNA"/>
</dbReference>
<dbReference type="PANTHER" id="PTHR21666">
    <property type="entry name" value="PEPTIDASE-RELATED"/>
    <property type="match status" value="1"/>
</dbReference>
<dbReference type="RefSeq" id="WP_078768289.1">
    <property type="nucleotide sequence ID" value="NZ_FUWW01000007.1"/>
</dbReference>
<sequence>MSTSNSKKNDNKNVKALFSVVCLCIVSLGLIVYFSTTQKGKDSTVNEPTTIVETTEVQHAVTAKETTTQTTSEARVSKQKPTAKKDVTMSQGKGNTPYKSYYKYPLTDAVSKGYSEELTYDKTMGDYRAHTAVDFSGALGDKVTAINDGLVTKVYTDSMYGLCVEIDHGGKFVVRYCGLESATVKKGNFVDIGNTIGTLGKVPCEVGDGAHLHLSAKLKGQPVNPLNVMSKTE</sequence>
<feature type="region of interest" description="Disordered" evidence="1">
    <location>
        <begin position="62"/>
        <end position="90"/>
    </location>
</feature>
<dbReference type="SUPFAM" id="SSF51261">
    <property type="entry name" value="Duplicated hybrid motif"/>
    <property type="match status" value="1"/>
</dbReference>
<dbReference type="InterPro" id="IPR050570">
    <property type="entry name" value="Cell_wall_metabolism_enzyme"/>
</dbReference>
<dbReference type="CDD" id="cd12797">
    <property type="entry name" value="M23_peptidase"/>
    <property type="match status" value="1"/>
</dbReference>
<dbReference type="Gene3D" id="2.70.70.10">
    <property type="entry name" value="Glucose Permease (Domain IIA)"/>
    <property type="match status" value="1"/>
</dbReference>
<dbReference type="PANTHER" id="PTHR21666:SF270">
    <property type="entry name" value="MUREIN HYDROLASE ACTIVATOR ENVC"/>
    <property type="match status" value="1"/>
</dbReference>
<evidence type="ECO:0000259" key="3">
    <source>
        <dbReference type="Pfam" id="PF01551"/>
    </source>
</evidence>
<feature type="domain" description="M23ase beta-sheet core" evidence="3">
    <location>
        <begin position="129"/>
        <end position="225"/>
    </location>
</feature>
<dbReference type="InterPro" id="IPR011055">
    <property type="entry name" value="Dup_hybrid_motif"/>
</dbReference>
<keyword evidence="5" id="KW-1185">Reference proteome</keyword>
<keyword evidence="2" id="KW-0472">Membrane</keyword>
<dbReference type="Pfam" id="PF01551">
    <property type="entry name" value="Peptidase_M23"/>
    <property type="match status" value="1"/>
</dbReference>